<feature type="compositionally biased region" description="Polar residues" evidence="1">
    <location>
        <begin position="836"/>
        <end position="850"/>
    </location>
</feature>
<sequence>MRAGDAAGNWSAQSSAVNVKTLADSTLPSVPTGLNATGITNSGFTLKWDASSDNVGVTQYEVFRDGVSLGTVTGTSMNVTGLSSATDYSMTVRAGDAAGNWSAQSSGYTVTTTAGAASPDPSGPSDPADPTDPSDPGIPSTPVDSSGPSIPTGLNASSITDTGFTLSWGASTDDVGVTQYEVYQDGVSLGTVTGTSMNVTGLTPSTDYNMTVQAGDAAGNWSLPSSGYTVTTTGGAASPDPSDPSTPDTPSDPTDPGTPDGPSDPGIPSPPVDSSGPSIPTGLNATGITDTGFTLSWDASTDDVGVTQYEVFRDGVSLGTVTGTSMNVTGLTPATDYNMTVQAGDAAGNWSLPSSGYTVTTTGGAASPDPSDPSTPDTPSDPTDPGTPDGPSDPGIPSPPVDSSGPSIPTGLNATGITDTGFTLSWDASTDDVGVTQYEVFRDGVSLGTVTGTSMNVTGLTPATDYNMTVQAGDAAGNWSLPSSGYTVTTTGGAASPDPSDPSTPDTPSDPTDPGTSDGPSDPANPGTPSDPADPSTPSDPSPSVDSSGPSIPTGLNASDIIDTGFALSWNASTDDVGVTQYEVFRDGVSLGMVAGTSMNVTGLTPATDYNMTVQAGDAAGNWSLPSSGYMVTTPAGVASPDPTDPGTPNNPSDPTDPSTPGVPSDPANPGTPSDPADPSTPSDPSPSVDSSGPSIPTGLNATGITDTGFILSWDASTDDVGVTQYEVYRDGMSLGTVTGTSMNVTGLSSSTDYNMTVQAGDAAGNWSLPSSGYMVTTTAGAASPDPTDPSTPDTPSDPTDPSTPGAPSDPANPGNPGVPTDPTDPGTPAIPGDSTAPSDPSTPGNTSDPSDPADPGTPGVPSDPTDASTPGTPSSPSDPGAPGIPSHSSGSSGSSIPNCNVYRDANRIIIDGCLNQSRRAVEVTLGTNVLDDQLDKLLADEGYNQIIFDIVLKADEYIIHIPWSLVRHYSIRQKINFEIKMTDQRYQIPWGTISESQINRKLGADSANLNLTYHIRNTNDQENEAISSERRAKGFTMVQPFTQFSIYTDIQQKRIFYRFETSKRVLRLASPTVGDQFVQTTGAVLTSKGHLSYAPWRRTAPGSGTYQLFILRNNSISGMIQYTKTFNDIRTSWGRSDIEDMASKLIVIGESENIFSPNNPVTRAEFAALLVRIFGLVDEASPEQQFQDVSSGEWYYEEIQSAALSGIIEGYGKGIFKPNQSISREEMSAMIARVIEGQFPEITLDSSLSGLERFKDADQIMDSFTTSAAGLVNAQLIQGYPNGEFHPRADASRAEAVTLIRRLLQYIGFL</sequence>
<accession>A0A3S1JLX7</accession>
<feature type="domain" description="Fibronectin type-III" evidence="2">
    <location>
        <begin position="30"/>
        <end position="115"/>
    </location>
</feature>
<feature type="compositionally biased region" description="Low complexity" evidence="1">
    <location>
        <begin position="863"/>
        <end position="898"/>
    </location>
</feature>
<keyword evidence="5" id="KW-1185">Reference proteome</keyword>
<feature type="compositionally biased region" description="Polar residues" evidence="1">
    <location>
        <begin position="142"/>
        <end position="156"/>
    </location>
</feature>
<feature type="region of interest" description="Disordered" evidence="1">
    <location>
        <begin position="633"/>
        <end position="701"/>
    </location>
</feature>
<dbReference type="PROSITE" id="PS51272">
    <property type="entry name" value="SLH"/>
    <property type="match status" value="3"/>
</dbReference>
<evidence type="ECO:0000313" key="5">
    <source>
        <dbReference type="Proteomes" id="UP000272464"/>
    </source>
</evidence>
<feature type="region of interest" description="Disordered" evidence="1">
    <location>
        <begin position="220"/>
        <end position="285"/>
    </location>
</feature>
<evidence type="ECO:0000313" key="4">
    <source>
        <dbReference type="EMBL" id="RUT29021.1"/>
    </source>
</evidence>
<dbReference type="SUPFAM" id="SSF49265">
    <property type="entry name" value="Fibronectin type III"/>
    <property type="match status" value="6"/>
</dbReference>
<dbReference type="PANTHER" id="PTHR10068">
    <property type="entry name" value="BONE MARROW PROTEOGLYCAN"/>
    <property type="match status" value="1"/>
</dbReference>
<feature type="region of interest" description="Disordered" evidence="1">
    <location>
        <begin position="110"/>
        <end position="156"/>
    </location>
</feature>
<feature type="compositionally biased region" description="Low complexity" evidence="1">
    <location>
        <begin position="492"/>
        <end position="551"/>
    </location>
</feature>
<dbReference type="CDD" id="cd00063">
    <property type="entry name" value="FN3"/>
    <property type="match status" value="6"/>
</dbReference>
<reference evidence="4 5" key="1">
    <citation type="submission" date="2018-12" db="EMBL/GenBank/DDBJ databases">
        <authorList>
            <person name="Sun L."/>
            <person name="Chen Z."/>
        </authorList>
    </citation>
    <scope>NUCLEOTIDE SEQUENCE [LARGE SCALE GENOMIC DNA]</scope>
    <source>
        <strain evidence="4 5">3-5-3</strain>
    </source>
</reference>
<feature type="domain" description="Fibronectin type-III" evidence="2">
    <location>
        <begin position="150"/>
        <end position="235"/>
    </location>
</feature>
<dbReference type="RefSeq" id="WP_127200369.1">
    <property type="nucleotide sequence ID" value="NZ_RZNX01000008.1"/>
</dbReference>
<feature type="domain" description="Fibronectin type-III" evidence="2">
    <location>
        <begin position="279"/>
        <end position="364"/>
    </location>
</feature>
<dbReference type="EMBL" id="RZNX01000008">
    <property type="protein sequence ID" value="RUT29021.1"/>
    <property type="molecule type" value="Genomic_DNA"/>
</dbReference>
<feature type="compositionally biased region" description="Low complexity" evidence="1">
    <location>
        <begin position="782"/>
        <end position="834"/>
    </location>
</feature>
<feature type="compositionally biased region" description="Polar residues" evidence="1">
    <location>
        <begin position="355"/>
        <end position="364"/>
    </location>
</feature>
<organism evidence="4 5">
    <name type="scientific">Paenibacillus zeisoli</name>
    <dbReference type="NCBI Taxonomy" id="2496267"/>
    <lineage>
        <taxon>Bacteria</taxon>
        <taxon>Bacillati</taxon>
        <taxon>Bacillota</taxon>
        <taxon>Bacilli</taxon>
        <taxon>Bacillales</taxon>
        <taxon>Paenibacillaceae</taxon>
        <taxon>Paenibacillus</taxon>
    </lineage>
</organism>
<feature type="compositionally biased region" description="Low complexity" evidence="1">
    <location>
        <begin position="113"/>
        <end position="128"/>
    </location>
</feature>
<feature type="compositionally biased region" description="Polar residues" evidence="1">
    <location>
        <begin position="222"/>
        <end position="235"/>
    </location>
</feature>
<protein>
    <submittedName>
        <fullName evidence="4">Uncharacterized protein</fullName>
    </submittedName>
</protein>
<feature type="domain" description="Fibronectin type-III" evidence="2">
    <location>
        <begin position="552"/>
        <end position="637"/>
    </location>
</feature>
<feature type="domain" description="SLH" evidence="3">
    <location>
        <begin position="1183"/>
        <end position="1246"/>
    </location>
</feature>
<feature type="domain" description="Fibronectin type-III" evidence="2">
    <location>
        <begin position="408"/>
        <end position="493"/>
    </location>
</feature>
<dbReference type="Proteomes" id="UP000272464">
    <property type="component" value="Unassembled WGS sequence"/>
</dbReference>
<dbReference type="PANTHER" id="PTHR10068:SF14">
    <property type="entry name" value="CELL WALL ADHESIN EAP1"/>
    <property type="match status" value="1"/>
</dbReference>
<dbReference type="InterPro" id="IPR001119">
    <property type="entry name" value="SLH_dom"/>
</dbReference>
<dbReference type="PROSITE" id="PS50853">
    <property type="entry name" value="FN3"/>
    <property type="match status" value="6"/>
</dbReference>
<feature type="domain" description="SLH" evidence="3">
    <location>
        <begin position="1252"/>
        <end position="1311"/>
    </location>
</feature>
<feature type="domain" description="SLH" evidence="3">
    <location>
        <begin position="1122"/>
        <end position="1182"/>
    </location>
</feature>
<dbReference type="OrthoDB" id="9775889at2"/>
<dbReference type="SMART" id="SM00060">
    <property type="entry name" value="FN3"/>
    <property type="match status" value="6"/>
</dbReference>
<evidence type="ECO:0000259" key="2">
    <source>
        <dbReference type="PROSITE" id="PS50853"/>
    </source>
</evidence>
<dbReference type="Pfam" id="PF00041">
    <property type="entry name" value="fn3"/>
    <property type="match status" value="6"/>
</dbReference>
<feature type="compositionally biased region" description="Low complexity" evidence="1">
    <location>
        <begin position="367"/>
        <end position="393"/>
    </location>
</feature>
<dbReference type="Pfam" id="PF00395">
    <property type="entry name" value="SLH"/>
    <property type="match status" value="3"/>
</dbReference>
<feature type="domain" description="Fibronectin type-III" evidence="2">
    <location>
        <begin position="696"/>
        <end position="781"/>
    </location>
</feature>
<dbReference type="InterPro" id="IPR013783">
    <property type="entry name" value="Ig-like_fold"/>
</dbReference>
<dbReference type="InterPro" id="IPR036116">
    <property type="entry name" value="FN3_sf"/>
</dbReference>
<name>A0A3S1JLX7_9BACL</name>
<dbReference type="InterPro" id="IPR003961">
    <property type="entry name" value="FN3_dom"/>
</dbReference>
<evidence type="ECO:0000256" key="1">
    <source>
        <dbReference type="SAM" id="MobiDB-lite"/>
    </source>
</evidence>
<feature type="compositionally biased region" description="Low complexity" evidence="1">
    <location>
        <begin position="238"/>
        <end position="264"/>
    </location>
</feature>
<feature type="region of interest" description="Disordered" evidence="1">
    <location>
        <begin position="355"/>
        <end position="414"/>
    </location>
</feature>
<evidence type="ECO:0000259" key="3">
    <source>
        <dbReference type="PROSITE" id="PS51272"/>
    </source>
</evidence>
<feature type="region of interest" description="Disordered" evidence="1">
    <location>
        <begin position="484"/>
        <end position="556"/>
    </location>
</feature>
<feature type="compositionally biased region" description="Low complexity" evidence="1">
    <location>
        <begin position="640"/>
        <end position="695"/>
    </location>
</feature>
<dbReference type="Gene3D" id="2.60.40.10">
    <property type="entry name" value="Immunoglobulins"/>
    <property type="match status" value="6"/>
</dbReference>
<feature type="region of interest" description="Disordered" evidence="1">
    <location>
        <begin position="776"/>
        <end position="898"/>
    </location>
</feature>
<comment type="caution">
    <text evidence="4">The sequence shown here is derived from an EMBL/GenBank/DDBJ whole genome shotgun (WGS) entry which is preliminary data.</text>
</comment>
<gene>
    <name evidence="4" type="ORF">EJP77_16605</name>
</gene>
<proteinExistence type="predicted"/>